<dbReference type="InterPro" id="IPR052931">
    <property type="entry name" value="Prophage_regulatory_activator"/>
</dbReference>
<dbReference type="InterPro" id="IPR010260">
    <property type="entry name" value="AlpA"/>
</dbReference>
<dbReference type="EMBL" id="JAHPMX010000011">
    <property type="protein sequence ID" value="MBU9358788.1"/>
    <property type="molecule type" value="Genomic_DNA"/>
</dbReference>
<dbReference type="Gene3D" id="1.10.238.160">
    <property type="match status" value="1"/>
</dbReference>
<evidence type="ECO:0000313" key="1">
    <source>
        <dbReference type="EMBL" id="MBU9358788.1"/>
    </source>
</evidence>
<organism evidence="1 2">
    <name type="scientific">Burkholderia multivorans</name>
    <dbReference type="NCBI Taxonomy" id="87883"/>
    <lineage>
        <taxon>Bacteria</taxon>
        <taxon>Pseudomonadati</taxon>
        <taxon>Pseudomonadota</taxon>
        <taxon>Betaproteobacteria</taxon>
        <taxon>Burkholderiales</taxon>
        <taxon>Burkholderiaceae</taxon>
        <taxon>Burkholderia</taxon>
        <taxon>Burkholderia cepacia complex</taxon>
    </lineage>
</organism>
<sequence>MSDSYESSRLDRPERLLRFAEVRARIGLSKSEIYRRIAAGTFPASVKLGARAVAWRESAVEAWIRARR</sequence>
<dbReference type="RefSeq" id="WP_081000736.1">
    <property type="nucleotide sequence ID" value="NZ_JAHPMX010000011.1"/>
</dbReference>
<dbReference type="Proteomes" id="UP001196915">
    <property type="component" value="Unassembled WGS sequence"/>
</dbReference>
<name>A0AAP2MR65_9BURK</name>
<accession>A0AAP2MR65</accession>
<protein>
    <submittedName>
        <fullName evidence="1">AlpA family phage regulatory protein</fullName>
    </submittedName>
</protein>
<comment type="caution">
    <text evidence="1">The sequence shown here is derived from an EMBL/GenBank/DDBJ whole genome shotgun (WGS) entry which is preliminary data.</text>
</comment>
<proteinExistence type="predicted"/>
<gene>
    <name evidence="1" type="ORF">KTE52_20835</name>
</gene>
<evidence type="ECO:0000313" key="2">
    <source>
        <dbReference type="Proteomes" id="UP001196915"/>
    </source>
</evidence>
<reference evidence="1" key="1">
    <citation type="submission" date="2021-06" db="EMBL/GenBank/DDBJ databases">
        <title>A collection of bacterial strains from the Burkholderia cepacia Research Laboratory and Repository.</title>
        <authorList>
            <person name="Lipuma J."/>
            <person name="Spilker T."/>
        </authorList>
    </citation>
    <scope>NUCLEOTIDE SEQUENCE</scope>
    <source>
        <strain evidence="1">AU37435</strain>
    </source>
</reference>
<dbReference type="AlphaFoldDB" id="A0AAP2MR65"/>
<dbReference type="Pfam" id="PF05930">
    <property type="entry name" value="Phage_AlpA"/>
    <property type="match status" value="1"/>
</dbReference>
<dbReference type="PANTHER" id="PTHR36154">
    <property type="entry name" value="DNA-BINDING TRANSCRIPTIONAL ACTIVATOR ALPA"/>
    <property type="match status" value="1"/>
</dbReference>
<dbReference type="PANTHER" id="PTHR36154:SF1">
    <property type="entry name" value="DNA-BINDING TRANSCRIPTIONAL ACTIVATOR ALPA"/>
    <property type="match status" value="1"/>
</dbReference>